<proteinExistence type="predicted"/>
<evidence type="ECO:0000313" key="2">
    <source>
        <dbReference type="Proteomes" id="UP001519460"/>
    </source>
</evidence>
<reference evidence="1 2" key="1">
    <citation type="journal article" date="2023" name="Sci. Data">
        <title>Genome assembly of the Korean intertidal mud-creeper Batillaria attramentaria.</title>
        <authorList>
            <person name="Patra A.K."/>
            <person name="Ho P.T."/>
            <person name="Jun S."/>
            <person name="Lee S.J."/>
            <person name="Kim Y."/>
            <person name="Won Y.J."/>
        </authorList>
    </citation>
    <scope>NUCLEOTIDE SEQUENCE [LARGE SCALE GENOMIC DNA]</scope>
    <source>
        <strain evidence="1">Wonlab-2016</strain>
    </source>
</reference>
<dbReference type="Proteomes" id="UP001519460">
    <property type="component" value="Unassembled WGS sequence"/>
</dbReference>
<gene>
    <name evidence="1" type="ORF">BaRGS_00031698</name>
</gene>
<protein>
    <submittedName>
        <fullName evidence="1">Uncharacterized protein</fullName>
    </submittedName>
</protein>
<keyword evidence="2" id="KW-1185">Reference proteome</keyword>
<sequence length="109" mass="12103">MSHISIGPTIFDISATCKDPALVSLMCFWKALREILLRLGVALSLMGVEKQVPMSELCSKSGFLVSRILKLSQWHYDVDLANATREQMQEGLIMWCGAGPILRDCSTTE</sequence>
<name>A0ABD0JQ98_9CAEN</name>
<accession>A0ABD0JQ98</accession>
<dbReference type="EMBL" id="JACVVK020000359">
    <property type="protein sequence ID" value="KAK7477018.1"/>
    <property type="molecule type" value="Genomic_DNA"/>
</dbReference>
<evidence type="ECO:0000313" key="1">
    <source>
        <dbReference type="EMBL" id="KAK7477018.1"/>
    </source>
</evidence>
<comment type="caution">
    <text evidence="1">The sequence shown here is derived from an EMBL/GenBank/DDBJ whole genome shotgun (WGS) entry which is preliminary data.</text>
</comment>
<organism evidence="1 2">
    <name type="scientific">Batillaria attramentaria</name>
    <dbReference type="NCBI Taxonomy" id="370345"/>
    <lineage>
        <taxon>Eukaryota</taxon>
        <taxon>Metazoa</taxon>
        <taxon>Spiralia</taxon>
        <taxon>Lophotrochozoa</taxon>
        <taxon>Mollusca</taxon>
        <taxon>Gastropoda</taxon>
        <taxon>Caenogastropoda</taxon>
        <taxon>Sorbeoconcha</taxon>
        <taxon>Cerithioidea</taxon>
        <taxon>Batillariidae</taxon>
        <taxon>Batillaria</taxon>
    </lineage>
</organism>
<dbReference type="AlphaFoldDB" id="A0ABD0JQ98"/>